<gene>
    <name evidence="1" type="ORF">MO867_23380</name>
</gene>
<proteinExistence type="predicted"/>
<evidence type="ECO:0000313" key="1">
    <source>
        <dbReference type="EMBL" id="MCO1337266.1"/>
    </source>
</evidence>
<dbReference type="AlphaFoldDB" id="A0A9X2EWM0"/>
<organism evidence="1 2">
    <name type="scientific">Microbulbifer okhotskensis</name>
    <dbReference type="NCBI Taxonomy" id="2926617"/>
    <lineage>
        <taxon>Bacteria</taxon>
        <taxon>Pseudomonadati</taxon>
        <taxon>Pseudomonadota</taxon>
        <taxon>Gammaproteobacteria</taxon>
        <taxon>Cellvibrionales</taxon>
        <taxon>Microbulbiferaceae</taxon>
        <taxon>Microbulbifer</taxon>
    </lineage>
</organism>
<dbReference type="EMBL" id="JALBWM010000593">
    <property type="protein sequence ID" value="MCO1337266.1"/>
    <property type="molecule type" value="Genomic_DNA"/>
</dbReference>
<feature type="non-terminal residue" evidence="1">
    <location>
        <position position="1"/>
    </location>
</feature>
<name>A0A9X2EWM0_9GAMM</name>
<comment type="caution">
    <text evidence="1">The sequence shown here is derived from an EMBL/GenBank/DDBJ whole genome shotgun (WGS) entry which is preliminary data.</text>
</comment>
<keyword evidence="2" id="KW-1185">Reference proteome</keyword>
<evidence type="ECO:0000313" key="2">
    <source>
        <dbReference type="Proteomes" id="UP001139028"/>
    </source>
</evidence>
<accession>A0A9X2EWM0</accession>
<reference evidence="1" key="1">
    <citation type="journal article" date="2022" name="Arch. Microbiol.">
        <title>Microbulbifer okhotskensis sp. nov., isolated from a deep bottom sediment of the Okhotsk Sea.</title>
        <authorList>
            <person name="Romanenko L."/>
            <person name="Kurilenko V."/>
            <person name="Otstavnykh N."/>
            <person name="Velansky P."/>
            <person name="Isaeva M."/>
            <person name="Mikhailov V."/>
        </authorList>
    </citation>
    <scope>NUCLEOTIDE SEQUENCE</scope>
    <source>
        <strain evidence="1">OS29</strain>
    </source>
</reference>
<dbReference type="Proteomes" id="UP001139028">
    <property type="component" value="Unassembled WGS sequence"/>
</dbReference>
<protein>
    <submittedName>
        <fullName evidence="1">Uncharacterized protein</fullName>
    </submittedName>
</protein>
<sequence length="61" mass="6709">LPAQLGQRRGKVYDVLARAAADLQQGACRWQQRRQLFQNHRLIAGAGFAVVKPVHGGSWVG</sequence>